<dbReference type="EMBL" id="LN609529">
    <property type="protein sequence ID" value="CEF67130.1"/>
    <property type="molecule type" value="Genomic_DNA"/>
</dbReference>
<dbReference type="OMA" id="NDFTMVT"/>
<dbReference type="GO" id="GO:0016323">
    <property type="term" value="C:basolateral plasma membrane"/>
    <property type="evidence" value="ECO:0007669"/>
    <property type="project" value="TreeGrafter"/>
</dbReference>
<dbReference type="GO" id="GO:0098609">
    <property type="term" value="P:cell-cell adhesion"/>
    <property type="evidence" value="ECO:0007669"/>
    <property type="project" value="TreeGrafter"/>
</dbReference>
<dbReference type="GO" id="GO:0030054">
    <property type="term" value="C:cell junction"/>
    <property type="evidence" value="ECO:0007669"/>
    <property type="project" value="TreeGrafter"/>
</dbReference>
<dbReference type="WBParaSite" id="SRAE_2000179500.1">
    <property type="protein sequence ID" value="SRAE_2000179500.1"/>
    <property type="gene ID" value="WBGene00262001"/>
</dbReference>
<evidence type="ECO:0000313" key="7">
    <source>
        <dbReference type="WormBase" id="SRAE_2000179500"/>
    </source>
</evidence>
<dbReference type="GO" id="GO:0019901">
    <property type="term" value="F:protein kinase binding"/>
    <property type="evidence" value="ECO:0007669"/>
    <property type="project" value="TreeGrafter"/>
</dbReference>
<dbReference type="GO" id="GO:0045197">
    <property type="term" value="P:establishment or maintenance of epithelial cell apical/basal polarity"/>
    <property type="evidence" value="ECO:0007669"/>
    <property type="project" value="TreeGrafter"/>
</dbReference>
<evidence type="ECO:0000256" key="1">
    <source>
        <dbReference type="ARBA" id="ARBA00004370"/>
    </source>
</evidence>
<evidence type="ECO:0000256" key="2">
    <source>
        <dbReference type="ARBA" id="ARBA00023136"/>
    </source>
</evidence>
<sequence>MDISAFFHTPGQPLECLSIAVELRKEIISTSDNEISYKVGLKIGGGIDQDPSLSPFKYPDNGIYITSIDANVAQKSGLRQHDKILQVNGHDFTMITHEKAVKYIKKYPVLNILVARNHIGNLESQSKV</sequence>
<accession>A0A090LHZ2</accession>
<dbReference type="GeneID" id="36379495"/>
<dbReference type="SMART" id="SM00228">
    <property type="entry name" value="PDZ"/>
    <property type="match status" value="1"/>
</dbReference>
<reference evidence="6" key="3">
    <citation type="submission" date="2020-12" db="UniProtKB">
        <authorList>
            <consortium name="WormBaseParasite"/>
        </authorList>
    </citation>
    <scope>IDENTIFICATION</scope>
</reference>
<dbReference type="Gene3D" id="2.30.42.10">
    <property type="match status" value="1"/>
</dbReference>
<dbReference type="Proteomes" id="UP000035682">
    <property type="component" value="Unplaced"/>
</dbReference>
<dbReference type="CTD" id="36379495"/>
<gene>
    <name evidence="4 6 7" type="ORF">SRAE_2000179500</name>
</gene>
<dbReference type="PANTHER" id="PTHR23119:SF51">
    <property type="entry name" value="DISKS LARGE 1 TUMOR SUPPRESSOR PROTEIN"/>
    <property type="match status" value="1"/>
</dbReference>
<evidence type="ECO:0000259" key="3">
    <source>
        <dbReference type="PROSITE" id="PS50106"/>
    </source>
</evidence>
<evidence type="ECO:0000313" key="6">
    <source>
        <dbReference type="WBParaSite" id="SRAE_2000179500.1"/>
    </source>
</evidence>
<dbReference type="GO" id="GO:0043113">
    <property type="term" value="P:receptor clustering"/>
    <property type="evidence" value="ECO:0007669"/>
    <property type="project" value="TreeGrafter"/>
</dbReference>
<dbReference type="RefSeq" id="XP_024506330.1">
    <property type="nucleotide sequence ID" value="XM_024652788.1"/>
</dbReference>
<dbReference type="SUPFAM" id="SSF50156">
    <property type="entry name" value="PDZ domain-like"/>
    <property type="match status" value="1"/>
</dbReference>
<dbReference type="GO" id="GO:0097120">
    <property type="term" value="P:receptor localization to synapse"/>
    <property type="evidence" value="ECO:0007669"/>
    <property type="project" value="TreeGrafter"/>
</dbReference>
<reference evidence="5" key="1">
    <citation type="submission" date="2014-09" db="EMBL/GenBank/DDBJ databases">
        <authorList>
            <person name="Martin A.A."/>
        </authorList>
    </citation>
    <scope>NUCLEOTIDE SEQUENCE</scope>
    <source>
        <strain evidence="5">ED321</strain>
    </source>
</reference>
<dbReference type="Pfam" id="PF00595">
    <property type="entry name" value="PDZ"/>
    <property type="match status" value="1"/>
</dbReference>
<dbReference type="PANTHER" id="PTHR23119">
    <property type="entry name" value="DISCS LARGE"/>
    <property type="match status" value="1"/>
</dbReference>
<organism evidence="4">
    <name type="scientific">Strongyloides ratti</name>
    <name type="common">Parasitic roundworm</name>
    <dbReference type="NCBI Taxonomy" id="34506"/>
    <lineage>
        <taxon>Eukaryota</taxon>
        <taxon>Metazoa</taxon>
        <taxon>Ecdysozoa</taxon>
        <taxon>Nematoda</taxon>
        <taxon>Chromadorea</taxon>
        <taxon>Rhabditida</taxon>
        <taxon>Tylenchina</taxon>
        <taxon>Panagrolaimomorpha</taxon>
        <taxon>Strongyloidoidea</taxon>
        <taxon>Strongyloididae</taxon>
        <taxon>Strongyloides</taxon>
    </lineage>
</organism>
<dbReference type="InterPro" id="IPR050614">
    <property type="entry name" value="Synaptic_Scaffolding_LAP-MAGUK"/>
</dbReference>
<proteinExistence type="predicted"/>
<evidence type="ECO:0000313" key="5">
    <source>
        <dbReference type="Proteomes" id="UP000035682"/>
    </source>
</evidence>
<keyword evidence="2" id="KW-0472">Membrane</keyword>
<evidence type="ECO:0000313" key="4">
    <source>
        <dbReference type="EMBL" id="CEF67130.1"/>
    </source>
</evidence>
<name>A0A090LHZ2_STRRB</name>
<reference evidence="4" key="2">
    <citation type="submission" date="2014-09" db="EMBL/GenBank/DDBJ databases">
        <authorList>
            <person name="Aslett A.Martin."/>
        </authorList>
    </citation>
    <scope>NUCLEOTIDE SEQUENCE</scope>
    <source>
        <strain evidence="4">ED321 Heterogonic</strain>
    </source>
</reference>
<dbReference type="WormBase" id="SRAE_2000179500">
    <property type="protein sequence ID" value="SRP03673"/>
    <property type="gene ID" value="WBGene00262001"/>
</dbReference>
<dbReference type="OrthoDB" id="10033291at2759"/>
<feature type="domain" description="PDZ" evidence="3">
    <location>
        <begin position="20"/>
        <end position="106"/>
    </location>
</feature>
<dbReference type="AlphaFoldDB" id="A0A090LHZ2"/>
<comment type="subcellular location">
    <subcellularLocation>
        <location evidence="1">Membrane</location>
    </subcellularLocation>
</comment>
<dbReference type="InterPro" id="IPR001478">
    <property type="entry name" value="PDZ"/>
</dbReference>
<keyword evidence="5" id="KW-1185">Reference proteome</keyword>
<dbReference type="PROSITE" id="PS50106">
    <property type="entry name" value="PDZ"/>
    <property type="match status" value="1"/>
</dbReference>
<protein>
    <submittedName>
        <fullName evidence="4 6">Tax1-binding protein 3</fullName>
    </submittedName>
</protein>
<dbReference type="STRING" id="34506.A0A090LHZ2"/>
<dbReference type="InterPro" id="IPR036034">
    <property type="entry name" value="PDZ_sf"/>
</dbReference>